<organism evidence="1 2">
    <name type="scientific">Bradyrhizobium iriomotense</name>
    <dbReference type="NCBI Taxonomy" id="441950"/>
    <lineage>
        <taxon>Bacteria</taxon>
        <taxon>Pseudomonadati</taxon>
        <taxon>Pseudomonadota</taxon>
        <taxon>Alphaproteobacteria</taxon>
        <taxon>Hyphomicrobiales</taxon>
        <taxon>Nitrobacteraceae</taxon>
        <taxon>Bradyrhizobium</taxon>
    </lineage>
</organism>
<proteinExistence type="predicted"/>
<sequence length="68" mass="7716">MEMTDAVVIGEQIFGAARQRRHNDFSIRGCDPCPRTRPEINKARALQMKQCLADSCPADAKLRHELTF</sequence>
<comment type="caution">
    <text evidence="1">The sequence shown here is derived from an EMBL/GenBank/DDBJ whole genome shotgun (WGS) entry which is preliminary data.</text>
</comment>
<evidence type="ECO:0000313" key="1">
    <source>
        <dbReference type="EMBL" id="GLR90637.1"/>
    </source>
</evidence>
<accession>A0ABQ6B8A1</accession>
<reference evidence="2" key="1">
    <citation type="journal article" date="2019" name="Int. J. Syst. Evol. Microbiol.">
        <title>The Global Catalogue of Microorganisms (GCM) 10K type strain sequencing project: providing services to taxonomists for standard genome sequencing and annotation.</title>
        <authorList>
            <consortium name="The Broad Institute Genomics Platform"/>
            <consortium name="The Broad Institute Genome Sequencing Center for Infectious Disease"/>
            <person name="Wu L."/>
            <person name="Ma J."/>
        </authorList>
    </citation>
    <scope>NUCLEOTIDE SEQUENCE [LARGE SCALE GENOMIC DNA]</scope>
    <source>
        <strain evidence="2">NBRC 102520</strain>
    </source>
</reference>
<gene>
    <name evidence="1" type="ORF">GCM10007857_73520</name>
</gene>
<name>A0ABQ6B8A1_9BRAD</name>
<keyword evidence="2" id="KW-1185">Reference proteome</keyword>
<dbReference type="Proteomes" id="UP001156905">
    <property type="component" value="Unassembled WGS sequence"/>
</dbReference>
<evidence type="ECO:0000313" key="2">
    <source>
        <dbReference type="Proteomes" id="UP001156905"/>
    </source>
</evidence>
<protein>
    <submittedName>
        <fullName evidence="1">Uncharacterized protein</fullName>
    </submittedName>
</protein>
<dbReference type="EMBL" id="BSOW01000036">
    <property type="protein sequence ID" value="GLR90637.1"/>
    <property type="molecule type" value="Genomic_DNA"/>
</dbReference>